<keyword evidence="3 5" id="KW-0520">NAD</keyword>
<dbReference type="InterPro" id="IPR042080">
    <property type="entry name" value="RNA_2'-PTrans_N"/>
</dbReference>
<evidence type="ECO:0000313" key="6">
    <source>
        <dbReference type="EMBL" id="SHF06036.1"/>
    </source>
</evidence>
<reference evidence="7" key="1">
    <citation type="submission" date="2016-11" db="EMBL/GenBank/DDBJ databases">
        <authorList>
            <person name="Varghese N."/>
            <person name="Submissions S."/>
        </authorList>
    </citation>
    <scope>NUCLEOTIDE SEQUENCE [LARGE SCALE GENOMIC DNA]</scope>
    <source>
        <strain evidence="7">DSM 26898</strain>
    </source>
</reference>
<dbReference type="Gene3D" id="3.20.170.30">
    <property type="match status" value="1"/>
</dbReference>
<name>A0A1M4YKV8_9FLAO</name>
<protein>
    <recommendedName>
        <fullName evidence="5">Probable RNA 2'-phosphotransferase</fullName>
        <ecNumber evidence="5">2.7.1.-</ecNumber>
    </recommendedName>
</protein>
<dbReference type="OrthoDB" id="4537997at2"/>
<dbReference type="STRING" id="1302685.SAMN05444408_10869"/>
<dbReference type="AlphaFoldDB" id="A0A1M4YKV8"/>
<accession>A0A1M4YKV8</accession>
<keyword evidence="7" id="KW-1185">Reference proteome</keyword>
<evidence type="ECO:0000256" key="3">
    <source>
        <dbReference type="ARBA" id="ARBA00023027"/>
    </source>
</evidence>
<sequence length="180" mass="20949">MKNQYKQISKFLSLVLRHKPEVIGLNLDENGWADVKELQEKCAKQNQDFTLEELDEIVETNDKKRFIYNEDKTKIRANQGHSIDIDLTLKPQQPPEFLYHGTAENNVKSILEKGIEKRSRQHVHLSSDKDTAAKVGMRHGKPVLLTIMTGKMYENGITFYLSENKVWLTDFIDPEYIMIQ</sequence>
<dbReference type="GO" id="GO:0003950">
    <property type="term" value="F:NAD+ poly-ADP-ribosyltransferase activity"/>
    <property type="evidence" value="ECO:0007669"/>
    <property type="project" value="InterPro"/>
</dbReference>
<dbReference type="Proteomes" id="UP000184236">
    <property type="component" value="Unassembled WGS sequence"/>
</dbReference>
<proteinExistence type="inferred from homology"/>
<dbReference type="PANTHER" id="PTHR12684:SF2">
    <property type="entry name" value="TRNA 2'-PHOSPHOTRANSFERASE 1"/>
    <property type="match status" value="1"/>
</dbReference>
<evidence type="ECO:0000256" key="4">
    <source>
        <dbReference type="ARBA" id="ARBA00025212"/>
    </source>
</evidence>
<evidence type="ECO:0000256" key="2">
    <source>
        <dbReference type="ARBA" id="ARBA00022679"/>
    </source>
</evidence>
<comment type="similarity">
    <text evidence="1 5">Belongs to the KptA/TPT1 family.</text>
</comment>
<evidence type="ECO:0000256" key="1">
    <source>
        <dbReference type="ARBA" id="ARBA00009836"/>
    </source>
</evidence>
<comment type="function">
    <text evidence="4 5">Removes the 2'-phosphate from RNA via an intermediate in which the phosphate is ADP-ribosylated by NAD followed by a presumed transesterification to release the RNA and generate ADP-ribose 1''-2''-cyclic phosphate (APPR&gt;P). May function as an ADP-ribosylase.</text>
</comment>
<dbReference type="HAMAP" id="MF_00299">
    <property type="entry name" value="KptA"/>
    <property type="match status" value="1"/>
</dbReference>
<dbReference type="InterPro" id="IPR002745">
    <property type="entry name" value="Ptrans_KptA/Tpt1"/>
</dbReference>
<dbReference type="Gene3D" id="1.10.10.970">
    <property type="entry name" value="RNA 2'-phosphotransferase, Tpt1/KptA family, N-terminal domain"/>
    <property type="match status" value="1"/>
</dbReference>
<dbReference type="InterPro" id="IPR042081">
    <property type="entry name" value="RNA_2'-PTrans_C"/>
</dbReference>
<dbReference type="SUPFAM" id="SSF56399">
    <property type="entry name" value="ADP-ribosylation"/>
    <property type="match status" value="1"/>
</dbReference>
<dbReference type="PANTHER" id="PTHR12684">
    <property type="entry name" value="PUTATIVE PHOSPHOTRANSFERASE"/>
    <property type="match status" value="1"/>
</dbReference>
<dbReference type="NCBIfam" id="NF002014">
    <property type="entry name" value="PRK00819.1-4"/>
    <property type="match status" value="1"/>
</dbReference>
<evidence type="ECO:0000313" key="7">
    <source>
        <dbReference type="Proteomes" id="UP000184236"/>
    </source>
</evidence>
<dbReference type="InterPro" id="IPR022928">
    <property type="entry name" value="RNA_2'-PTrans_KptA"/>
</dbReference>
<gene>
    <name evidence="5" type="primary">kptA</name>
    <name evidence="6" type="ORF">SAMN05444408_10869</name>
</gene>
<dbReference type="RefSeq" id="WP_072884930.1">
    <property type="nucleotide sequence ID" value="NZ_FQVO01000008.1"/>
</dbReference>
<dbReference type="GO" id="GO:0006388">
    <property type="term" value="P:tRNA splicing, via endonucleolytic cleavage and ligation"/>
    <property type="evidence" value="ECO:0007669"/>
    <property type="project" value="UniProtKB-UniRule"/>
</dbReference>
<dbReference type="Pfam" id="PF01885">
    <property type="entry name" value="PTS_2-RNA"/>
    <property type="match status" value="1"/>
</dbReference>
<organism evidence="6 7">
    <name type="scientific">Chryseobacterium takakiae</name>
    <dbReference type="NCBI Taxonomy" id="1302685"/>
    <lineage>
        <taxon>Bacteria</taxon>
        <taxon>Pseudomonadati</taxon>
        <taxon>Bacteroidota</taxon>
        <taxon>Flavobacteriia</taxon>
        <taxon>Flavobacteriales</taxon>
        <taxon>Weeksellaceae</taxon>
        <taxon>Chryseobacterium group</taxon>
        <taxon>Chryseobacterium</taxon>
    </lineage>
</organism>
<keyword evidence="2 5" id="KW-0808">Transferase</keyword>
<evidence type="ECO:0000256" key="5">
    <source>
        <dbReference type="HAMAP-Rule" id="MF_00299"/>
    </source>
</evidence>
<dbReference type="GO" id="GO:0000215">
    <property type="term" value="F:tRNA 2'-phosphotransferase activity"/>
    <property type="evidence" value="ECO:0007669"/>
    <property type="project" value="TreeGrafter"/>
</dbReference>
<dbReference type="EC" id="2.7.1.-" evidence="5"/>
<dbReference type="EMBL" id="FQVO01000008">
    <property type="protein sequence ID" value="SHF06036.1"/>
    <property type="molecule type" value="Genomic_DNA"/>
</dbReference>